<feature type="region of interest" description="Disordered" evidence="1">
    <location>
        <begin position="67"/>
        <end position="90"/>
    </location>
</feature>
<organism evidence="2">
    <name type="scientific">Notodromas monacha</name>
    <dbReference type="NCBI Taxonomy" id="399045"/>
    <lineage>
        <taxon>Eukaryota</taxon>
        <taxon>Metazoa</taxon>
        <taxon>Ecdysozoa</taxon>
        <taxon>Arthropoda</taxon>
        <taxon>Crustacea</taxon>
        <taxon>Oligostraca</taxon>
        <taxon>Ostracoda</taxon>
        <taxon>Podocopa</taxon>
        <taxon>Podocopida</taxon>
        <taxon>Cypridocopina</taxon>
        <taxon>Cypridoidea</taxon>
        <taxon>Cyprididae</taxon>
        <taxon>Notodromas</taxon>
    </lineage>
</organism>
<feature type="non-terminal residue" evidence="2">
    <location>
        <position position="137"/>
    </location>
</feature>
<sequence>MSLKLNRRVLGRAKKQEEENPLTGVKQDEAVVKSTKLKEKERKSRQPGICILFSPSTIGDLSAVADRSDAAPASGGNRTPELVGFPRPTFEGNDNTYLRKKNVINPPFMATKIRIRPYSNHQRTVCMRVEFYGCNYT</sequence>
<dbReference type="Gene3D" id="2.60.120.260">
    <property type="entry name" value="Galactose-binding domain-like"/>
    <property type="match status" value="1"/>
</dbReference>
<feature type="compositionally biased region" description="Basic residues" evidence="1">
    <location>
        <begin position="1"/>
        <end position="13"/>
    </location>
</feature>
<proteinExistence type="predicted"/>
<accession>A0A7R9GHM8</accession>
<evidence type="ECO:0000313" key="2">
    <source>
        <dbReference type="EMBL" id="CAD7282837.1"/>
    </source>
</evidence>
<dbReference type="Proteomes" id="UP000678499">
    <property type="component" value="Unassembled WGS sequence"/>
</dbReference>
<evidence type="ECO:0000256" key="1">
    <source>
        <dbReference type="SAM" id="MobiDB-lite"/>
    </source>
</evidence>
<feature type="region of interest" description="Disordered" evidence="1">
    <location>
        <begin position="1"/>
        <end position="25"/>
    </location>
</feature>
<gene>
    <name evidence="2" type="ORF">NMOB1V02_LOCUS10455</name>
</gene>
<dbReference type="SUPFAM" id="SSF49785">
    <property type="entry name" value="Galactose-binding domain-like"/>
    <property type="match status" value="1"/>
</dbReference>
<protein>
    <submittedName>
        <fullName evidence="2">Uncharacterized protein</fullName>
    </submittedName>
</protein>
<dbReference type="InterPro" id="IPR008979">
    <property type="entry name" value="Galactose-bd-like_sf"/>
</dbReference>
<name>A0A7R9GHM8_9CRUS</name>
<keyword evidence="3" id="KW-1185">Reference proteome</keyword>
<dbReference type="AlphaFoldDB" id="A0A7R9GHM8"/>
<reference evidence="2" key="1">
    <citation type="submission" date="2020-11" db="EMBL/GenBank/DDBJ databases">
        <authorList>
            <person name="Tran Van P."/>
        </authorList>
    </citation>
    <scope>NUCLEOTIDE SEQUENCE</scope>
</reference>
<dbReference type="OrthoDB" id="6071166at2759"/>
<evidence type="ECO:0000313" key="3">
    <source>
        <dbReference type="Proteomes" id="UP000678499"/>
    </source>
</evidence>
<dbReference type="EMBL" id="OA886435">
    <property type="protein sequence ID" value="CAD7282837.1"/>
    <property type="molecule type" value="Genomic_DNA"/>
</dbReference>
<dbReference type="EMBL" id="CAJPEX010004398">
    <property type="protein sequence ID" value="CAG0922989.1"/>
    <property type="molecule type" value="Genomic_DNA"/>
</dbReference>